<dbReference type="InterPro" id="IPR050249">
    <property type="entry name" value="Pseudomonas-type_ThrB"/>
</dbReference>
<evidence type="ECO:0000256" key="7">
    <source>
        <dbReference type="ARBA" id="ARBA00038240"/>
    </source>
</evidence>
<reference evidence="11 12" key="1">
    <citation type="journal article" date="2010" name="BMC Genomics">
        <title>Metabolic flexibility revealed in the genome of the cyst-forming alpha-1 proteobacterium Rhodospirillum centenum.</title>
        <authorList>
            <person name="Lu Y.K."/>
            <person name="Marden J."/>
            <person name="Han M."/>
            <person name="Swingley W.D."/>
            <person name="Mastrian S.D."/>
            <person name="Chowdhury S.R."/>
            <person name="Hao J."/>
            <person name="Helmy T."/>
            <person name="Kim S."/>
            <person name="Kurdoglu A.A."/>
            <person name="Matthies H.J."/>
            <person name="Rollo D."/>
            <person name="Stothard P."/>
            <person name="Blankenship R.E."/>
            <person name="Bauer C.E."/>
            <person name="Touchman J.W."/>
        </authorList>
    </citation>
    <scope>NUCLEOTIDE SEQUENCE [LARGE SCALE GENOMIC DNA]</scope>
    <source>
        <strain evidence="12">ATCC 51521 / SW</strain>
    </source>
</reference>
<proteinExistence type="inferred from homology"/>
<dbReference type="HOGENOM" id="CLU_053300_1_0_5"/>
<keyword evidence="3 8" id="KW-0791">Threonine biosynthesis</keyword>
<evidence type="ECO:0000256" key="9">
    <source>
        <dbReference type="NCBIfam" id="TIGR00938"/>
    </source>
</evidence>
<name>B6IXH3_RHOCS</name>
<evidence type="ECO:0000256" key="1">
    <source>
        <dbReference type="ARBA" id="ARBA00022605"/>
    </source>
</evidence>
<dbReference type="Proteomes" id="UP000001591">
    <property type="component" value="Chromosome"/>
</dbReference>
<sequence length="328" mass="35899">MAMAVYTEVSDDDLRSFVAQYDLGAVVSCKGIAEGVENSNYLLVTETGPFILTLYEKRVDPADLPFFLGLMEHLSARGVTCPLPVRGRDGEALRSLCGRPAVIVTFLAGMWPRRIQPEHCAALGEGLARLHLAGADFPLRRANALSLDGWRTLHDATHGRADAVKPGLAAALTAELAELERRWPADLPCGVIHADLFPDNVFFRDGALSGLIDFYFACNDILAYDVAVCLNAWCFEADGSFNVTKARLMLASYMKVRPLSAAELEALPLLARGSALRFLLTRLYDWLNTPAGALVKRKDPLEYLHKLRFHQQVRGIGEYGLTLPAGAA</sequence>
<evidence type="ECO:0000256" key="8">
    <source>
        <dbReference type="HAMAP-Rule" id="MF_00301"/>
    </source>
</evidence>
<gene>
    <name evidence="8 11" type="primary">thrB</name>
    <name evidence="11" type="ordered locus">RC1_3648</name>
</gene>
<dbReference type="GO" id="GO:0009088">
    <property type="term" value="P:threonine biosynthetic process"/>
    <property type="evidence" value="ECO:0007669"/>
    <property type="project" value="UniProtKB-UniRule"/>
</dbReference>
<comment type="catalytic activity">
    <reaction evidence="8">
        <text>L-homoserine + ATP = O-phospho-L-homoserine + ADP + H(+)</text>
        <dbReference type="Rhea" id="RHEA:13985"/>
        <dbReference type="ChEBI" id="CHEBI:15378"/>
        <dbReference type="ChEBI" id="CHEBI:30616"/>
        <dbReference type="ChEBI" id="CHEBI:57476"/>
        <dbReference type="ChEBI" id="CHEBI:57590"/>
        <dbReference type="ChEBI" id="CHEBI:456216"/>
        <dbReference type="EC" id="2.7.1.39"/>
    </reaction>
</comment>
<dbReference type="InterPro" id="IPR005280">
    <property type="entry name" value="Homoserine_kinase_II"/>
</dbReference>
<dbReference type="UniPathway" id="UPA00050">
    <property type="reaction ID" value="UER00064"/>
</dbReference>
<keyword evidence="4 8" id="KW-0547">Nucleotide-binding</keyword>
<dbReference type="Gene3D" id="3.30.200.20">
    <property type="entry name" value="Phosphorylase Kinase, domain 1"/>
    <property type="match status" value="1"/>
</dbReference>
<dbReference type="InterPro" id="IPR011009">
    <property type="entry name" value="Kinase-like_dom_sf"/>
</dbReference>
<dbReference type="GO" id="GO:0004413">
    <property type="term" value="F:homoserine kinase activity"/>
    <property type="evidence" value="ECO:0007669"/>
    <property type="project" value="UniProtKB-UniRule"/>
</dbReference>
<dbReference type="HAMAP" id="MF_00301">
    <property type="entry name" value="Homoser_kinase_2"/>
    <property type="match status" value="1"/>
</dbReference>
<evidence type="ECO:0000256" key="5">
    <source>
        <dbReference type="ARBA" id="ARBA00022777"/>
    </source>
</evidence>
<keyword evidence="5 8" id="KW-0418">Kinase</keyword>
<dbReference type="EC" id="2.7.1.39" evidence="8 9"/>
<evidence type="ECO:0000256" key="6">
    <source>
        <dbReference type="ARBA" id="ARBA00022840"/>
    </source>
</evidence>
<dbReference type="eggNOG" id="COG2334">
    <property type="taxonomic scope" value="Bacteria"/>
</dbReference>
<protein>
    <recommendedName>
        <fullName evidence="8 9">Homoserine kinase</fullName>
        <shortName evidence="8">HK</shortName>
        <shortName evidence="8">HSK</shortName>
        <ecNumber evidence="8 9">2.7.1.39</ecNumber>
    </recommendedName>
</protein>
<dbReference type="AlphaFoldDB" id="B6IXH3"/>
<dbReference type="KEGG" id="rce:RC1_3648"/>
<dbReference type="STRING" id="414684.RC1_3648"/>
<dbReference type="GO" id="GO:0005524">
    <property type="term" value="F:ATP binding"/>
    <property type="evidence" value="ECO:0007669"/>
    <property type="project" value="UniProtKB-KW"/>
</dbReference>
<dbReference type="Pfam" id="PF01636">
    <property type="entry name" value="APH"/>
    <property type="match status" value="1"/>
</dbReference>
<feature type="domain" description="Aminoglycoside phosphotransferase" evidence="10">
    <location>
        <begin position="29"/>
        <end position="254"/>
    </location>
</feature>
<accession>B6IXH3</accession>
<organism evidence="11 12">
    <name type="scientific">Rhodospirillum centenum (strain ATCC 51521 / SW)</name>
    <dbReference type="NCBI Taxonomy" id="414684"/>
    <lineage>
        <taxon>Bacteria</taxon>
        <taxon>Pseudomonadati</taxon>
        <taxon>Pseudomonadota</taxon>
        <taxon>Alphaproteobacteria</taxon>
        <taxon>Rhodospirillales</taxon>
        <taxon>Rhodospirillaceae</taxon>
        <taxon>Rhodospirillum</taxon>
    </lineage>
</organism>
<dbReference type="CDD" id="cd05153">
    <property type="entry name" value="HomoserineK_II"/>
    <property type="match status" value="1"/>
</dbReference>
<keyword evidence="6 8" id="KW-0067">ATP-binding</keyword>
<comment type="pathway">
    <text evidence="8">Amino-acid biosynthesis; L-threonine biosynthesis; L-threonine from L-aspartate: step 4/5.</text>
</comment>
<evidence type="ECO:0000313" key="12">
    <source>
        <dbReference type="Proteomes" id="UP000001591"/>
    </source>
</evidence>
<keyword evidence="12" id="KW-1185">Reference proteome</keyword>
<dbReference type="PANTHER" id="PTHR21064">
    <property type="entry name" value="AMINOGLYCOSIDE PHOSPHOTRANSFERASE DOMAIN-CONTAINING PROTEIN-RELATED"/>
    <property type="match status" value="1"/>
</dbReference>
<evidence type="ECO:0000256" key="2">
    <source>
        <dbReference type="ARBA" id="ARBA00022679"/>
    </source>
</evidence>
<dbReference type="NCBIfam" id="TIGR00938">
    <property type="entry name" value="thrB_alt"/>
    <property type="match status" value="1"/>
</dbReference>
<evidence type="ECO:0000259" key="10">
    <source>
        <dbReference type="Pfam" id="PF01636"/>
    </source>
</evidence>
<dbReference type="PANTHER" id="PTHR21064:SF6">
    <property type="entry name" value="AMINOGLYCOSIDE PHOSPHOTRANSFERASE DOMAIN-CONTAINING PROTEIN"/>
    <property type="match status" value="1"/>
</dbReference>
<dbReference type="SUPFAM" id="SSF56112">
    <property type="entry name" value="Protein kinase-like (PK-like)"/>
    <property type="match status" value="1"/>
</dbReference>
<keyword evidence="2 8" id="KW-0808">Transferase</keyword>
<dbReference type="InterPro" id="IPR002575">
    <property type="entry name" value="Aminoglycoside_PTrfase"/>
</dbReference>
<evidence type="ECO:0000256" key="4">
    <source>
        <dbReference type="ARBA" id="ARBA00022741"/>
    </source>
</evidence>
<comment type="similarity">
    <text evidence="7 8">Belongs to the pseudomonas-type ThrB family.</text>
</comment>
<dbReference type="NCBIfam" id="NF003558">
    <property type="entry name" value="PRK05231.1"/>
    <property type="match status" value="1"/>
</dbReference>
<evidence type="ECO:0000313" key="11">
    <source>
        <dbReference type="EMBL" id="ACJ00997.1"/>
    </source>
</evidence>
<dbReference type="Gene3D" id="3.90.1200.10">
    <property type="match status" value="1"/>
</dbReference>
<evidence type="ECO:0000256" key="3">
    <source>
        <dbReference type="ARBA" id="ARBA00022697"/>
    </source>
</evidence>
<dbReference type="EMBL" id="CP000613">
    <property type="protein sequence ID" value="ACJ00997.1"/>
    <property type="molecule type" value="Genomic_DNA"/>
</dbReference>
<keyword evidence="1 8" id="KW-0028">Amino-acid biosynthesis</keyword>